<sequence>MKIQSLLFSVALLSAAANAEQPSFTLGAATTQLNAGLNDCGSRSRVSAVGQITSENGKVWTVPAATNFETATKASDLYNECGGEELRSTSQLQLDKVPVIDAGGSETFTAYIFADNYFELFINGKLIAVDPVVFTPFNSNVVRFKADRPFTVAVKMVDWEETLGLGMESNRGTSLHAGDGGLVAQIQDADGKTIAITDGSWKAQTFYTAPIVDRSCLVVDGQARDSSACDDQSVKSAASTSAAHWEIPENWANSDFNDSAWPAATTFTNNTVGVNNKRSYTNFTDLFDAKDADAQFIWSSNLVLDNLVLLRTTVK</sequence>
<evidence type="ECO:0000313" key="3">
    <source>
        <dbReference type="Proteomes" id="UP000245506"/>
    </source>
</evidence>
<dbReference type="Gene3D" id="2.60.120.260">
    <property type="entry name" value="Galactose-binding domain-like"/>
    <property type="match status" value="1"/>
</dbReference>
<evidence type="ECO:0000256" key="1">
    <source>
        <dbReference type="SAM" id="SignalP"/>
    </source>
</evidence>
<dbReference type="EMBL" id="QGKL01000042">
    <property type="protein sequence ID" value="PWQ93509.1"/>
    <property type="molecule type" value="Genomic_DNA"/>
</dbReference>
<proteinExistence type="predicted"/>
<keyword evidence="1" id="KW-0732">Signal</keyword>
<dbReference type="Proteomes" id="UP000245506">
    <property type="component" value="Unassembled WGS sequence"/>
</dbReference>
<evidence type="ECO:0000313" key="2">
    <source>
        <dbReference type="EMBL" id="PWQ93509.1"/>
    </source>
</evidence>
<accession>A0A317C5G1</accession>
<dbReference type="AlphaFoldDB" id="A0A317C5G1"/>
<dbReference type="RefSeq" id="WP_109825362.1">
    <property type="nucleotide sequence ID" value="NZ_QGKL01000042.1"/>
</dbReference>
<keyword evidence="3" id="KW-1185">Reference proteome</keyword>
<protein>
    <submittedName>
        <fullName evidence="2">Uncharacterized protein</fullName>
    </submittedName>
</protein>
<feature type="chain" id="PRO_5016466399" evidence="1">
    <location>
        <begin position="20"/>
        <end position="315"/>
    </location>
</feature>
<feature type="signal peptide" evidence="1">
    <location>
        <begin position="1"/>
        <end position="19"/>
    </location>
</feature>
<dbReference type="OrthoDB" id="9797506at2"/>
<comment type="caution">
    <text evidence="2">The sequence shown here is derived from an EMBL/GenBank/DDBJ whole genome shotgun (WGS) entry which is preliminary data.</text>
</comment>
<name>A0A317C5G1_9GAMM</name>
<reference evidence="2 3" key="1">
    <citation type="submission" date="2018-05" db="EMBL/GenBank/DDBJ databases">
        <title>Leucothrix arctica sp. nov., isolated from Arctic seawater.</title>
        <authorList>
            <person name="Choi A."/>
            <person name="Baek K."/>
        </authorList>
    </citation>
    <scope>NUCLEOTIDE SEQUENCE [LARGE SCALE GENOMIC DNA]</scope>
    <source>
        <strain evidence="2 3">IMCC9719</strain>
    </source>
</reference>
<organism evidence="2 3">
    <name type="scientific">Leucothrix arctica</name>
    <dbReference type="NCBI Taxonomy" id="1481894"/>
    <lineage>
        <taxon>Bacteria</taxon>
        <taxon>Pseudomonadati</taxon>
        <taxon>Pseudomonadota</taxon>
        <taxon>Gammaproteobacteria</taxon>
        <taxon>Thiotrichales</taxon>
        <taxon>Thiotrichaceae</taxon>
        <taxon>Leucothrix</taxon>
    </lineage>
</organism>
<gene>
    <name evidence="2" type="ORF">DKT75_17975</name>
</gene>